<protein>
    <submittedName>
        <fullName evidence="2">Uncharacterized protein</fullName>
    </submittedName>
</protein>
<dbReference type="VEuPathDB" id="FungiDB:sscle_04g038220"/>
<accession>A0A1D9Q2J5</accession>
<name>A0A1D9Q2J5_SCLS1</name>
<feature type="region of interest" description="Disordered" evidence="1">
    <location>
        <begin position="26"/>
        <end position="63"/>
    </location>
</feature>
<feature type="compositionally biased region" description="Polar residues" evidence="1">
    <location>
        <begin position="27"/>
        <end position="48"/>
    </location>
</feature>
<dbReference type="Proteomes" id="UP000177798">
    <property type="component" value="Chromosome 4"/>
</dbReference>
<feature type="compositionally biased region" description="Basic and acidic residues" evidence="1">
    <location>
        <begin position="49"/>
        <end position="63"/>
    </location>
</feature>
<organism evidence="2 3">
    <name type="scientific">Sclerotinia sclerotiorum (strain ATCC 18683 / 1980 / Ss-1)</name>
    <name type="common">White mold</name>
    <name type="synonym">Whetzelinia sclerotiorum</name>
    <dbReference type="NCBI Taxonomy" id="665079"/>
    <lineage>
        <taxon>Eukaryota</taxon>
        <taxon>Fungi</taxon>
        <taxon>Dikarya</taxon>
        <taxon>Ascomycota</taxon>
        <taxon>Pezizomycotina</taxon>
        <taxon>Leotiomycetes</taxon>
        <taxon>Helotiales</taxon>
        <taxon>Sclerotiniaceae</taxon>
        <taxon>Sclerotinia</taxon>
    </lineage>
</organism>
<gene>
    <name evidence="2" type="ORF">sscle_04g038220</name>
</gene>
<reference evidence="3" key="1">
    <citation type="journal article" date="2017" name="Genome Biol. Evol.">
        <title>The complete genome sequence of the phytopathogenic fungus Sclerotinia sclerotiorum reveals insights into the genome architecture of broad host range pathogens.</title>
        <authorList>
            <person name="Derbyshire M."/>
            <person name="Denton-Giles M."/>
            <person name="Hegedus D."/>
            <person name="Seifbarghy S."/>
            <person name="Rollins J."/>
            <person name="van Kan J."/>
            <person name="Seidl M.F."/>
            <person name="Faino L."/>
            <person name="Mbengue M."/>
            <person name="Navaud O."/>
            <person name="Raffaele S."/>
            <person name="Hammond-Kosack K."/>
            <person name="Heard S."/>
            <person name="Oliver R."/>
        </authorList>
    </citation>
    <scope>NUCLEOTIDE SEQUENCE [LARGE SCALE GENOMIC DNA]</scope>
    <source>
        <strain evidence="3">ATCC 18683 / 1980 / Ss-1</strain>
    </source>
</reference>
<evidence type="ECO:0000313" key="3">
    <source>
        <dbReference type="Proteomes" id="UP000177798"/>
    </source>
</evidence>
<evidence type="ECO:0000256" key="1">
    <source>
        <dbReference type="SAM" id="MobiDB-lite"/>
    </source>
</evidence>
<proteinExistence type="predicted"/>
<dbReference type="AlphaFoldDB" id="A0A1D9Q2J5"/>
<dbReference type="EMBL" id="CP017817">
    <property type="protein sequence ID" value="APA09052.1"/>
    <property type="molecule type" value="Genomic_DNA"/>
</dbReference>
<dbReference type="OrthoDB" id="5398388at2759"/>
<dbReference type="RefSeq" id="XP_001596704.1">
    <property type="nucleotide sequence ID" value="XM_001596654.1"/>
</dbReference>
<dbReference type="KEGG" id="ssl:SS1G_02927"/>
<sequence>MAASLPTYVPIFKEIYSKAYLNALGPFSSSENRQNSPKKNTVVITPNGHSEDDSQVPKRSERLGRKGWTELRNMRGEDVFGGNKNENGSVMGLGIKRGYEMHVWSKP</sequence>
<evidence type="ECO:0000313" key="2">
    <source>
        <dbReference type="EMBL" id="APA09052.1"/>
    </source>
</evidence>